<sequence length="70" mass="6466">HGATAPADFDNSEKAAATYGGTHQKKSSTGSHPGGVGAGAVAGAGAGAAGYGASHHKNNSAGSEGESGKS</sequence>
<feature type="non-terminal residue" evidence="2">
    <location>
        <position position="1"/>
    </location>
</feature>
<organism evidence="2 3">
    <name type="scientific">Ogataea polymorpha</name>
    <dbReference type="NCBI Taxonomy" id="460523"/>
    <lineage>
        <taxon>Eukaryota</taxon>
        <taxon>Fungi</taxon>
        <taxon>Dikarya</taxon>
        <taxon>Ascomycota</taxon>
        <taxon>Saccharomycotina</taxon>
        <taxon>Pichiomycetes</taxon>
        <taxon>Pichiales</taxon>
        <taxon>Pichiaceae</taxon>
        <taxon>Ogataea</taxon>
    </lineage>
</organism>
<dbReference type="Proteomes" id="UP000788993">
    <property type="component" value="Unassembled WGS sequence"/>
</dbReference>
<accession>A0A9P8PQL5</accession>
<name>A0A9P8PQL5_9ASCO</name>
<comment type="caution">
    <text evidence="2">The sequence shown here is derived from an EMBL/GenBank/DDBJ whole genome shotgun (WGS) entry which is preliminary data.</text>
</comment>
<dbReference type="AlphaFoldDB" id="A0A9P8PQL5"/>
<reference evidence="2" key="2">
    <citation type="submission" date="2021-01" db="EMBL/GenBank/DDBJ databases">
        <authorList>
            <person name="Schikora-Tamarit M.A."/>
        </authorList>
    </citation>
    <scope>NUCLEOTIDE SEQUENCE</scope>
    <source>
        <strain evidence="2">NCAIM Y.01608</strain>
    </source>
</reference>
<evidence type="ECO:0000256" key="1">
    <source>
        <dbReference type="SAM" id="MobiDB-lite"/>
    </source>
</evidence>
<keyword evidence="3" id="KW-1185">Reference proteome</keyword>
<dbReference type="EMBL" id="JAEUBD010000314">
    <property type="protein sequence ID" value="KAH3675765.1"/>
    <property type="molecule type" value="Genomic_DNA"/>
</dbReference>
<feature type="region of interest" description="Disordered" evidence="1">
    <location>
        <begin position="1"/>
        <end position="70"/>
    </location>
</feature>
<evidence type="ECO:0000313" key="2">
    <source>
        <dbReference type="EMBL" id="KAH3675765.1"/>
    </source>
</evidence>
<proteinExistence type="predicted"/>
<gene>
    <name evidence="2" type="ORF">OGATHE_001509</name>
</gene>
<evidence type="ECO:0000313" key="3">
    <source>
        <dbReference type="Proteomes" id="UP000788993"/>
    </source>
</evidence>
<feature type="non-terminal residue" evidence="2">
    <location>
        <position position="70"/>
    </location>
</feature>
<feature type="compositionally biased region" description="Gly residues" evidence="1">
    <location>
        <begin position="32"/>
        <end position="50"/>
    </location>
</feature>
<reference evidence="2" key="1">
    <citation type="journal article" date="2021" name="Open Biol.">
        <title>Shared evolutionary footprints suggest mitochondrial oxidative damage underlies multiple complex I losses in fungi.</title>
        <authorList>
            <person name="Schikora-Tamarit M.A."/>
            <person name="Marcet-Houben M."/>
            <person name="Nosek J."/>
            <person name="Gabaldon T."/>
        </authorList>
    </citation>
    <scope>NUCLEOTIDE SEQUENCE</scope>
    <source>
        <strain evidence="2">NCAIM Y.01608</strain>
    </source>
</reference>
<protein>
    <submittedName>
        <fullName evidence="2">Uncharacterized protein</fullName>
    </submittedName>
</protein>